<gene>
    <name evidence="1" type="ORF">SAMN04487884_14616</name>
</gene>
<name>A0A1H9X715_BUTFI</name>
<proteinExistence type="predicted"/>
<protein>
    <submittedName>
        <fullName evidence="1">Uncharacterized protein</fullName>
    </submittedName>
</protein>
<dbReference type="EMBL" id="FOGJ01000046">
    <property type="protein sequence ID" value="SES41869.1"/>
    <property type="molecule type" value="Genomic_DNA"/>
</dbReference>
<evidence type="ECO:0000313" key="1">
    <source>
        <dbReference type="EMBL" id="SES41869.1"/>
    </source>
</evidence>
<evidence type="ECO:0000313" key="2">
    <source>
        <dbReference type="Proteomes" id="UP000182584"/>
    </source>
</evidence>
<dbReference type="Proteomes" id="UP000182584">
    <property type="component" value="Unassembled WGS sequence"/>
</dbReference>
<reference evidence="1 2" key="1">
    <citation type="submission" date="2016-10" db="EMBL/GenBank/DDBJ databases">
        <authorList>
            <person name="de Groot N.N."/>
        </authorList>
    </citation>
    <scope>NUCLEOTIDE SEQUENCE [LARGE SCALE GENOMIC DNA]</scope>
    <source>
        <strain evidence="1 2">AR40</strain>
    </source>
</reference>
<accession>A0A1H9X715</accession>
<dbReference type="AlphaFoldDB" id="A0A1H9X715"/>
<sequence length="155" mass="18187">MKSCYGSREEKGLMWIGIGDEHMQEGLDVMSGLLVYNGVVADKERIIGVFMEVSKSDWKLFRNKIGEWQESYMARLNQEYIEILQRADNNPSHNFWDLEERIYQDKKKPGVCLELRKSNVYWDIARLIGDDVIKFDDLEDFSDELKLAVKTILSR</sequence>
<organism evidence="1 2">
    <name type="scientific">Butyrivibrio fibrisolvens</name>
    <dbReference type="NCBI Taxonomy" id="831"/>
    <lineage>
        <taxon>Bacteria</taxon>
        <taxon>Bacillati</taxon>
        <taxon>Bacillota</taxon>
        <taxon>Clostridia</taxon>
        <taxon>Lachnospirales</taxon>
        <taxon>Lachnospiraceae</taxon>
        <taxon>Butyrivibrio</taxon>
    </lineage>
</organism>